<name>A0A5S9NPZ5_9GAMM</name>
<accession>A0A5S9NPZ5</accession>
<evidence type="ECO:0008006" key="3">
    <source>
        <dbReference type="Google" id="ProtNLM"/>
    </source>
</evidence>
<dbReference type="AlphaFoldDB" id="A0A5S9NPZ5"/>
<gene>
    <name evidence="1" type="ORF">OPDIPICF_03820</name>
</gene>
<sequence>MAKTLYPYKTVGLDYFERAPFSVTVTQSMQCSMPALVESLAGDESWLTWAKGLRAITWHNKTPDMIGSTRRVEMVGNDIVEETFFHWDPTGRIAFYVTEGSLKPVNVFAENYAFKQVDVQTIELEWTVAIEASGVAGFMMKLFKPVMKMMFQGWLKNLKKQMENA</sequence>
<dbReference type="InterPro" id="IPR019587">
    <property type="entry name" value="Polyketide_cyclase/dehydratase"/>
</dbReference>
<keyword evidence="2" id="KW-1185">Reference proteome</keyword>
<dbReference type="OrthoDB" id="581838at2"/>
<evidence type="ECO:0000313" key="2">
    <source>
        <dbReference type="Proteomes" id="UP000441399"/>
    </source>
</evidence>
<dbReference type="CDD" id="cd07821">
    <property type="entry name" value="PYR_PYL_RCAR_like"/>
    <property type="match status" value="1"/>
</dbReference>
<dbReference type="Pfam" id="PF10604">
    <property type="entry name" value="Polyketide_cyc2"/>
    <property type="match status" value="1"/>
</dbReference>
<dbReference type="Proteomes" id="UP000441399">
    <property type="component" value="Unassembled WGS sequence"/>
</dbReference>
<reference evidence="1 2" key="1">
    <citation type="submission" date="2019-11" db="EMBL/GenBank/DDBJ databases">
        <authorList>
            <person name="Holert J."/>
        </authorList>
    </citation>
    <scope>NUCLEOTIDE SEQUENCE [LARGE SCALE GENOMIC DNA]</scope>
    <source>
        <strain evidence="1">SB11_3</strain>
    </source>
</reference>
<organism evidence="1 2">
    <name type="scientific">BD1-7 clade bacterium</name>
    <dbReference type="NCBI Taxonomy" id="2029982"/>
    <lineage>
        <taxon>Bacteria</taxon>
        <taxon>Pseudomonadati</taxon>
        <taxon>Pseudomonadota</taxon>
        <taxon>Gammaproteobacteria</taxon>
        <taxon>Cellvibrionales</taxon>
        <taxon>Spongiibacteraceae</taxon>
        <taxon>BD1-7 clade</taxon>
    </lineage>
</organism>
<protein>
    <recommendedName>
        <fullName evidence="3">SRPBCC family protein</fullName>
    </recommendedName>
</protein>
<proteinExistence type="predicted"/>
<dbReference type="SUPFAM" id="SSF55961">
    <property type="entry name" value="Bet v1-like"/>
    <property type="match status" value="1"/>
</dbReference>
<dbReference type="EMBL" id="CACSIO010000002">
    <property type="protein sequence ID" value="CAA0092494.1"/>
    <property type="molecule type" value="Genomic_DNA"/>
</dbReference>
<evidence type="ECO:0000313" key="1">
    <source>
        <dbReference type="EMBL" id="CAA0092494.1"/>
    </source>
</evidence>
<dbReference type="InterPro" id="IPR023393">
    <property type="entry name" value="START-like_dom_sf"/>
</dbReference>
<dbReference type="Gene3D" id="3.30.530.20">
    <property type="match status" value="1"/>
</dbReference>